<protein>
    <recommendedName>
        <fullName evidence="9">FmdE, molybdenum formylmethanofuran dehydrogenase operon</fullName>
    </recommendedName>
</protein>
<keyword evidence="3" id="KW-0862">Zinc</keyword>
<evidence type="ECO:0008006" key="9">
    <source>
        <dbReference type="Google" id="ProtNLM"/>
    </source>
</evidence>
<evidence type="ECO:0000256" key="3">
    <source>
        <dbReference type="ARBA" id="ARBA00022833"/>
    </source>
</evidence>
<gene>
    <name evidence="7" type="ORF">SPACI_008940</name>
</gene>
<evidence type="ECO:0000259" key="5">
    <source>
        <dbReference type="Pfam" id="PF01258"/>
    </source>
</evidence>
<dbReference type="PANTHER" id="PTHR39418">
    <property type="entry name" value="DEHYDROGENASE-RELATED"/>
    <property type="match status" value="1"/>
</dbReference>
<dbReference type="SUPFAM" id="SSF143555">
    <property type="entry name" value="FwdE-like"/>
    <property type="match status" value="1"/>
</dbReference>
<evidence type="ECO:0000256" key="1">
    <source>
        <dbReference type="ARBA" id="ARBA00022723"/>
    </source>
</evidence>
<proteinExistence type="predicted"/>
<feature type="domain" description="Zinc finger DksA/TraR C4-type" evidence="5">
    <location>
        <begin position="162"/>
        <end position="198"/>
    </location>
</feature>
<sequence length="200" mass="22261">MDQNYPQDLQKAIDFHGHFCPGLAIGYRAAKAAMEKLQAERAEDEELIAIVETDACGVDAVQSLLGCTIGKGNLIYKDYGKQVYTIASRKQDKAVRVALKANVFTHQENLRAAVFSGQASDEQIREFQAMQQAISQQLLAKATDSLFKVDLVEMPLPHPARIFKSVTCDFCGEEVMEPRARLKNGKIACLSCNEEYTRGW</sequence>
<dbReference type="PANTHER" id="PTHR39418:SF1">
    <property type="entry name" value="DEHYDROGENASE"/>
    <property type="match status" value="1"/>
</dbReference>
<feature type="domain" description="Formylmethanofuran dehydrogenase subunit E" evidence="6">
    <location>
        <begin position="15"/>
        <end position="148"/>
    </location>
</feature>
<dbReference type="Gene3D" id="3.30.1330.130">
    <property type="match status" value="1"/>
</dbReference>
<dbReference type="PIRSF" id="PIRSF006578">
    <property type="entry name" value="FwdE"/>
    <property type="match status" value="1"/>
</dbReference>
<accession>A0ABZ3IXS2</accession>
<reference evidence="7" key="1">
    <citation type="submission" date="2024-05" db="EMBL/GenBank/DDBJ databases">
        <title>Isolation and characterization of Sporomusa carbonis sp. nov., a carboxydotrophic hydrogenogen in the genus of Sporomusa isolated from a charcoal burning pile.</title>
        <authorList>
            <person name="Boeer T."/>
            <person name="Rosenbaum F."/>
            <person name="Eysell L."/>
            <person name="Mueller V."/>
            <person name="Daniel R."/>
            <person name="Poehlein A."/>
        </authorList>
    </citation>
    <scope>NUCLEOTIDE SEQUENCE [LARGE SCALE GENOMIC DNA]</scope>
    <source>
        <strain evidence="7">DSM 3132</strain>
    </source>
</reference>
<dbReference type="InterPro" id="IPR003814">
    <property type="entry name" value="FmdEsu_dom"/>
</dbReference>
<dbReference type="RefSeq" id="WP_093795145.1">
    <property type="nucleotide sequence ID" value="NZ_CP155571.1"/>
</dbReference>
<dbReference type="Proteomes" id="UP000216052">
    <property type="component" value="Chromosome"/>
</dbReference>
<keyword evidence="2" id="KW-0863">Zinc-finger</keyword>
<dbReference type="EMBL" id="CP155571">
    <property type="protein sequence ID" value="XFO70894.1"/>
    <property type="molecule type" value="Genomic_DNA"/>
</dbReference>
<dbReference type="InterPro" id="IPR000962">
    <property type="entry name" value="Znf_DskA_TraR"/>
</dbReference>
<evidence type="ECO:0000256" key="2">
    <source>
        <dbReference type="ARBA" id="ARBA00022771"/>
    </source>
</evidence>
<keyword evidence="1" id="KW-0479">Metal-binding</keyword>
<keyword evidence="8" id="KW-1185">Reference proteome</keyword>
<dbReference type="InterPro" id="IPR053194">
    <property type="entry name" value="tRNA_methyltr_O"/>
</dbReference>
<dbReference type="Pfam" id="PF01258">
    <property type="entry name" value="zf-dskA_traR"/>
    <property type="match status" value="1"/>
</dbReference>
<keyword evidence="4" id="KW-0175">Coiled coil</keyword>
<dbReference type="Pfam" id="PF02663">
    <property type="entry name" value="FmdE"/>
    <property type="match status" value="1"/>
</dbReference>
<feature type="coiled-coil region" evidence="4">
    <location>
        <begin position="27"/>
        <end position="54"/>
    </location>
</feature>
<evidence type="ECO:0000313" key="8">
    <source>
        <dbReference type="Proteomes" id="UP000216052"/>
    </source>
</evidence>
<evidence type="ECO:0000313" key="7">
    <source>
        <dbReference type="EMBL" id="XFO70894.1"/>
    </source>
</evidence>
<name>A0ABZ3IXS2_SPOA4</name>
<organism evidence="7 8">
    <name type="scientific">Sporomusa acidovorans (strain ATCC 49682 / DSM 3132 / Mol)</name>
    <dbReference type="NCBI Taxonomy" id="1123286"/>
    <lineage>
        <taxon>Bacteria</taxon>
        <taxon>Bacillati</taxon>
        <taxon>Bacillota</taxon>
        <taxon>Negativicutes</taxon>
        <taxon>Selenomonadales</taxon>
        <taxon>Sporomusaceae</taxon>
        <taxon>Sporomusa</taxon>
    </lineage>
</organism>
<evidence type="ECO:0000259" key="6">
    <source>
        <dbReference type="Pfam" id="PF02663"/>
    </source>
</evidence>
<dbReference type="InterPro" id="IPR026328">
    <property type="entry name" value="FmdE"/>
</dbReference>
<evidence type="ECO:0000256" key="4">
    <source>
        <dbReference type="SAM" id="Coils"/>
    </source>
</evidence>